<keyword evidence="2" id="KW-0676">Redox-active center</keyword>
<dbReference type="PANTHER" id="PTHR36450">
    <property type="entry name" value="THIOREDOXIN"/>
    <property type="match status" value="1"/>
</dbReference>
<dbReference type="AlphaFoldDB" id="B4S7W2"/>
<dbReference type="NCBIfam" id="TIGR00412">
    <property type="entry name" value="redox_disulf_2"/>
    <property type="match status" value="1"/>
</dbReference>
<dbReference type="RefSeq" id="WP_012505684.1">
    <property type="nucleotide sequence ID" value="NC_011059.1"/>
</dbReference>
<dbReference type="PIRSF" id="PIRSF037031">
    <property type="entry name" value="Redox_disulphide_2"/>
    <property type="match status" value="1"/>
</dbReference>
<sequence length="77" mass="8369">MKNIKVLGTGCANCKQLESMVRKAVEASGTEAVVEKVEDIEEIMSYNILSTPALVIDEEVKCSGRIPSQEEIQSLIA</sequence>
<keyword evidence="2" id="KW-1015">Disulfide bond</keyword>
<evidence type="ECO:0000313" key="4">
    <source>
        <dbReference type="EMBL" id="ACF46149.1"/>
    </source>
</evidence>
<protein>
    <submittedName>
        <fullName evidence="4">Redox-active disulfide protein 2</fullName>
    </submittedName>
</protein>
<dbReference type="eggNOG" id="COG0526">
    <property type="taxonomic scope" value="Bacteria"/>
</dbReference>
<feature type="domain" description="Thioredoxin-like fold" evidence="3">
    <location>
        <begin position="3"/>
        <end position="76"/>
    </location>
</feature>
<gene>
    <name evidence="4" type="ordered locus">Paes_1116</name>
</gene>
<dbReference type="SUPFAM" id="SSF52833">
    <property type="entry name" value="Thioredoxin-like"/>
    <property type="match status" value="1"/>
</dbReference>
<proteinExistence type="predicted"/>
<dbReference type="Gene3D" id="3.40.30.10">
    <property type="entry name" value="Glutaredoxin"/>
    <property type="match status" value="1"/>
</dbReference>
<evidence type="ECO:0000256" key="1">
    <source>
        <dbReference type="PIRSR" id="PIRSR037031-50"/>
    </source>
</evidence>
<reference evidence="4" key="1">
    <citation type="submission" date="2008-06" db="EMBL/GenBank/DDBJ databases">
        <title>Complete sequence of chromosome of Prosthecochloris aestuarii DSM 271.</title>
        <authorList>
            <consortium name="US DOE Joint Genome Institute"/>
            <person name="Lucas S."/>
            <person name="Copeland A."/>
            <person name="Lapidus A."/>
            <person name="Glavina del Rio T."/>
            <person name="Dalin E."/>
            <person name="Tice H."/>
            <person name="Bruce D."/>
            <person name="Goodwin L."/>
            <person name="Pitluck S."/>
            <person name="Schmutz J."/>
            <person name="Larimer F."/>
            <person name="Land M."/>
            <person name="Hauser L."/>
            <person name="Kyrpides N."/>
            <person name="Anderson I."/>
            <person name="Liu Z."/>
            <person name="Li T."/>
            <person name="Zhao F."/>
            <person name="Overmann J."/>
            <person name="Bryant D.A."/>
            <person name="Richardson P."/>
        </authorList>
    </citation>
    <scope>NUCLEOTIDE SEQUENCE [LARGE SCALE GENOMIC DNA]</scope>
    <source>
        <strain evidence="4">DSM 271</strain>
    </source>
</reference>
<dbReference type="KEGG" id="paa:Paes_1116"/>
<accession>B4S7W2</accession>
<dbReference type="InterPro" id="IPR012336">
    <property type="entry name" value="Thioredoxin-like_fold"/>
</dbReference>
<organism evidence="4 5">
    <name type="scientific">Prosthecochloris aestuarii (strain DSM 271 / SK 413)</name>
    <dbReference type="NCBI Taxonomy" id="290512"/>
    <lineage>
        <taxon>Bacteria</taxon>
        <taxon>Pseudomonadati</taxon>
        <taxon>Chlorobiota</taxon>
        <taxon>Chlorobiia</taxon>
        <taxon>Chlorobiales</taxon>
        <taxon>Chlorobiaceae</taxon>
        <taxon>Prosthecochloris</taxon>
    </lineage>
</organism>
<evidence type="ECO:0000259" key="3">
    <source>
        <dbReference type="Pfam" id="PF13192"/>
    </source>
</evidence>
<dbReference type="STRING" id="290512.Paes_1116"/>
<evidence type="ECO:0000256" key="2">
    <source>
        <dbReference type="PIRSR" id="PIRSR037031-51"/>
    </source>
</evidence>
<dbReference type="Pfam" id="PF13192">
    <property type="entry name" value="Thioredoxin_3"/>
    <property type="match status" value="1"/>
</dbReference>
<dbReference type="EMBL" id="CP001108">
    <property type="protein sequence ID" value="ACF46149.1"/>
    <property type="molecule type" value="Genomic_DNA"/>
</dbReference>
<name>B4S7W2_PROA2</name>
<feature type="disulfide bond" description="Redox-active" evidence="2">
    <location>
        <begin position="11"/>
        <end position="14"/>
    </location>
</feature>
<evidence type="ECO:0000313" key="5">
    <source>
        <dbReference type="Proteomes" id="UP000002725"/>
    </source>
</evidence>
<feature type="active site" description="Nucleophile" evidence="1">
    <location>
        <position position="14"/>
    </location>
</feature>
<feature type="active site" description="Nucleophile" evidence="1">
    <location>
        <position position="11"/>
    </location>
</feature>
<keyword evidence="5" id="KW-1185">Reference proteome</keyword>
<dbReference type="PANTHER" id="PTHR36450:SF1">
    <property type="entry name" value="THIOREDOXIN"/>
    <property type="match status" value="1"/>
</dbReference>
<dbReference type="HOGENOM" id="CLU_090389_18_2_10"/>
<dbReference type="InterPro" id="IPR005243">
    <property type="entry name" value="THIRX-like_proc"/>
</dbReference>
<dbReference type="Proteomes" id="UP000002725">
    <property type="component" value="Chromosome"/>
</dbReference>
<dbReference type="InterPro" id="IPR036249">
    <property type="entry name" value="Thioredoxin-like_sf"/>
</dbReference>